<comment type="caution">
    <text evidence="1">The sequence shown here is derived from an EMBL/GenBank/DDBJ whole genome shotgun (WGS) entry which is preliminary data.</text>
</comment>
<keyword evidence="2" id="KW-1185">Reference proteome</keyword>
<accession>A0ACB9LBH9</accession>
<reference evidence="1 2" key="1">
    <citation type="journal article" date="2022" name="DNA Res.">
        <title>Chromosomal-level genome assembly of the orchid tree Bauhinia variegata (Leguminosae; Cercidoideae) supports the allotetraploid origin hypothesis of Bauhinia.</title>
        <authorList>
            <person name="Zhong Y."/>
            <person name="Chen Y."/>
            <person name="Zheng D."/>
            <person name="Pang J."/>
            <person name="Liu Y."/>
            <person name="Luo S."/>
            <person name="Meng S."/>
            <person name="Qian L."/>
            <person name="Wei D."/>
            <person name="Dai S."/>
            <person name="Zhou R."/>
        </authorList>
    </citation>
    <scope>NUCLEOTIDE SEQUENCE [LARGE SCALE GENOMIC DNA]</scope>
    <source>
        <strain evidence="1">BV-YZ2020</strain>
    </source>
</reference>
<sequence length="776" mass="86847">METLKAAIPENLKRMIRESSTDDLRSTCSSLHGFFQHFEPFHRMISDLADPEKALCGKNTDAALESKQLGNQCFSNGDYSKALDCYTQALRMAPLEACDGDKNVVATLYINRAAVLHKMNLSIECLRDCIRALRICPSYAKAWYRRGKANASLENYKDAICDLNVAKSVESSSGGKKQIESEIQKILDQCGRISPVGRHQNTLNTMGEIPQVRLQCVTIPDKGRGMTSPCDISEASLVHIEEPYAMIILKQCRETHCHYCLNDLPADIVPCSSCSIPLYCSQQCQIWAGGQMFRVYPEDHHIVEGLPNDLRGYVSEIILGNDSEQEIKDIPEHKHECQGVQWSAVLPSEIVLAGRILAKFLQRSASIDIANFVESLELSHSYTQMPSESKLELHIYAIVLLYCLKHSYGAAFSVDGVLMSQVVIIISQIRVNCMTIAQMKSIDAHWRPDKFGESGPRTYLTSSMEQVRVGKAIYKAGSLFNHSCQPNVHAYFLSRTLCIRTTKVVAAGCELELSYGPQVGLWDCKDRLNFLKDEYAFQCGCSGCSEVNLSDIVLNGFHCINPNCPGVVLESRVVDCEKKKIKHFPNADQVSKNDEIYDVCFIAFNQNNESNHVRPGCCLKCGSYCNLESSRTTVNKAWKCIERLQDAIVSKELSKTTISDALKSLHLLRSKLHAYNRRIAEAEDNLAQAFSLVGELQLAKDHCKASIQILEKLYDPDDIVIAYELVKLCSIQLSLGDSRVADSINRMSDICSRYYGPHANLVFPHLLDLGREIKNF</sequence>
<dbReference type="EMBL" id="CM039437">
    <property type="protein sequence ID" value="KAI4306992.1"/>
    <property type="molecule type" value="Genomic_DNA"/>
</dbReference>
<organism evidence="1 2">
    <name type="scientific">Bauhinia variegata</name>
    <name type="common">Purple orchid tree</name>
    <name type="synonym">Phanera variegata</name>
    <dbReference type="NCBI Taxonomy" id="167791"/>
    <lineage>
        <taxon>Eukaryota</taxon>
        <taxon>Viridiplantae</taxon>
        <taxon>Streptophyta</taxon>
        <taxon>Embryophyta</taxon>
        <taxon>Tracheophyta</taxon>
        <taxon>Spermatophyta</taxon>
        <taxon>Magnoliopsida</taxon>
        <taxon>eudicotyledons</taxon>
        <taxon>Gunneridae</taxon>
        <taxon>Pentapetalae</taxon>
        <taxon>rosids</taxon>
        <taxon>fabids</taxon>
        <taxon>Fabales</taxon>
        <taxon>Fabaceae</taxon>
        <taxon>Cercidoideae</taxon>
        <taxon>Cercideae</taxon>
        <taxon>Bauhiniinae</taxon>
        <taxon>Bauhinia</taxon>
    </lineage>
</organism>
<name>A0ACB9LBH9_BAUVA</name>
<evidence type="ECO:0000313" key="2">
    <source>
        <dbReference type="Proteomes" id="UP000828941"/>
    </source>
</evidence>
<dbReference type="Proteomes" id="UP000828941">
    <property type="component" value="Chromosome 12"/>
</dbReference>
<protein>
    <submittedName>
        <fullName evidence="1">Uncharacterized protein</fullName>
    </submittedName>
</protein>
<gene>
    <name evidence="1" type="ORF">L6164_030226</name>
</gene>
<proteinExistence type="predicted"/>
<evidence type="ECO:0000313" key="1">
    <source>
        <dbReference type="EMBL" id="KAI4306992.1"/>
    </source>
</evidence>